<name>A0A8J2PP65_9HEXA</name>
<accession>A0A8J2PP65</accession>
<dbReference type="AlphaFoldDB" id="A0A8J2PP65"/>
<sequence>MEPARKQPRLGLNLEADSTNVLILKTLNEIKTQNESMIGYLVAMDKRLKELESRAVARQYNRYMRKQMILNSKYRYGQGHAELHQEAQRRSMKANPNDTHPNVSAALRSNFVMIAEFYRSYCKRLQDRQQDMNNQMALNLGKQSFSLESILNSPTGDRILAFEQYCQLAIIWEFIPSVKPTEKEFWQKFISSDEYSKAAPIQSKEIIHLLLTALVRNKSECIAETVGSLIKGRLRGRGSLSNDAMRQELFLDFNGPPTHRECH</sequence>
<organism evidence="1 2">
    <name type="scientific">Allacma fusca</name>
    <dbReference type="NCBI Taxonomy" id="39272"/>
    <lineage>
        <taxon>Eukaryota</taxon>
        <taxon>Metazoa</taxon>
        <taxon>Ecdysozoa</taxon>
        <taxon>Arthropoda</taxon>
        <taxon>Hexapoda</taxon>
        <taxon>Collembola</taxon>
        <taxon>Symphypleona</taxon>
        <taxon>Sminthuridae</taxon>
        <taxon>Allacma</taxon>
    </lineage>
</organism>
<dbReference type="Proteomes" id="UP000708208">
    <property type="component" value="Unassembled WGS sequence"/>
</dbReference>
<comment type="caution">
    <text evidence="1">The sequence shown here is derived from an EMBL/GenBank/DDBJ whole genome shotgun (WGS) entry which is preliminary data.</text>
</comment>
<feature type="non-terminal residue" evidence="1">
    <location>
        <position position="1"/>
    </location>
</feature>
<gene>
    <name evidence="1" type="ORF">AFUS01_LOCUS30372</name>
</gene>
<evidence type="ECO:0000313" key="1">
    <source>
        <dbReference type="EMBL" id="CAG7819959.1"/>
    </source>
</evidence>
<evidence type="ECO:0000313" key="2">
    <source>
        <dbReference type="Proteomes" id="UP000708208"/>
    </source>
</evidence>
<protein>
    <submittedName>
        <fullName evidence="1">Uncharacterized protein</fullName>
    </submittedName>
</protein>
<dbReference type="EMBL" id="CAJVCH010464731">
    <property type="protein sequence ID" value="CAG7819959.1"/>
    <property type="molecule type" value="Genomic_DNA"/>
</dbReference>
<proteinExistence type="predicted"/>
<reference evidence="1" key="1">
    <citation type="submission" date="2021-06" db="EMBL/GenBank/DDBJ databases">
        <authorList>
            <person name="Hodson N. C."/>
            <person name="Mongue J. A."/>
            <person name="Jaron S. K."/>
        </authorList>
    </citation>
    <scope>NUCLEOTIDE SEQUENCE</scope>
</reference>
<keyword evidence="2" id="KW-1185">Reference proteome</keyword>